<keyword evidence="1" id="KW-0472">Membrane</keyword>
<evidence type="ECO:0008006" key="4">
    <source>
        <dbReference type="Google" id="ProtNLM"/>
    </source>
</evidence>
<keyword evidence="1" id="KW-0812">Transmembrane</keyword>
<sequence length="104" mass="11653">MLSWLTKYSETKSALGDYLGASEALLHLHAGLLIFFLSSLLFRRRMRSVVPIGLVYTFAIGNELIDVLTPDYVANAFGALLDILNTVAWPTLLFLLARRRLLRG</sequence>
<accession>A0A1I5K8X1</accession>
<keyword evidence="1" id="KW-1133">Transmembrane helix</keyword>
<dbReference type="Proteomes" id="UP000199331">
    <property type="component" value="Unassembled WGS sequence"/>
</dbReference>
<gene>
    <name evidence="2" type="ORF">SAMN04488060_0006</name>
</gene>
<name>A0A1I5K8X1_9SPHN</name>
<dbReference type="AlphaFoldDB" id="A0A1I5K8X1"/>
<feature type="transmembrane region" description="Helical" evidence="1">
    <location>
        <begin position="24"/>
        <end position="42"/>
    </location>
</feature>
<proteinExistence type="predicted"/>
<organism evidence="2 3">
    <name type="scientific">Qipengyuania nanhaisediminis</name>
    <dbReference type="NCBI Taxonomy" id="604088"/>
    <lineage>
        <taxon>Bacteria</taxon>
        <taxon>Pseudomonadati</taxon>
        <taxon>Pseudomonadota</taxon>
        <taxon>Alphaproteobacteria</taxon>
        <taxon>Sphingomonadales</taxon>
        <taxon>Erythrobacteraceae</taxon>
        <taxon>Qipengyuania</taxon>
    </lineage>
</organism>
<reference evidence="3" key="1">
    <citation type="submission" date="2016-10" db="EMBL/GenBank/DDBJ databases">
        <authorList>
            <person name="Varghese N."/>
            <person name="Submissions S."/>
        </authorList>
    </citation>
    <scope>NUCLEOTIDE SEQUENCE [LARGE SCALE GENOMIC DNA]</scope>
    <source>
        <strain evidence="3">CGMCC 1.7715</strain>
    </source>
</reference>
<evidence type="ECO:0000313" key="3">
    <source>
        <dbReference type="Proteomes" id="UP000199331"/>
    </source>
</evidence>
<protein>
    <recommendedName>
        <fullName evidence="4">VanZ like family protein</fullName>
    </recommendedName>
</protein>
<feature type="transmembrane region" description="Helical" evidence="1">
    <location>
        <begin position="77"/>
        <end position="97"/>
    </location>
</feature>
<evidence type="ECO:0000313" key="2">
    <source>
        <dbReference type="EMBL" id="SFO81522.1"/>
    </source>
</evidence>
<keyword evidence="3" id="KW-1185">Reference proteome</keyword>
<feature type="transmembrane region" description="Helical" evidence="1">
    <location>
        <begin position="49"/>
        <end position="65"/>
    </location>
</feature>
<dbReference type="EMBL" id="FOWZ01000001">
    <property type="protein sequence ID" value="SFO81522.1"/>
    <property type="molecule type" value="Genomic_DNA"/>
</dbReference>
<evidence type="ECO:0000256" key="1">
    <source>
        <dbReference type="SAM" id="Phobius"/>
    </source>
</evidence>